<evidence type="ECO:0000256" key="7">
    <source>
        <dbReference type="ARBA" id="ARBA00023134"/>
    </source>
</evidence>
<feature type="binding site" evidence="9">
    <location>
        <position position="171"/>
    </location>
    <ligand>
        <name>IMP</name>
        <dbReference type="ChEBI" id="CHEBI:58053"/>
        <note>ligand shared between dimeric partners</note>
    </ligand>
</feature>
<feature type="binding site" evidence="9">
    <location>
        <begin position="62"/>
        <end position="65"/>
    </location>
    <ligand>
        <name>IMP</name>
        <dbReference type="ChEBI" id="CHEBI:58053"/>
    </ligand>
</feature>
<dbReference type="NCBIfam" id="TIGR00184">
    <property type="entry name" value="purA"/>
    <property type="match status" value="1"/>
</dbReference>
<feature type="binding site" evidence="9">
    <location>
        <position position="157"/>
    </location>
    <ligand>
        <name>IMP</name>
        <dbReference type="ChEBI" id="CHEBI:58053"/>
    </ligand>
</feature>
<dbReference type="HAMAP" id="MF_00011">
    <property type="entry name" value="Adenylosucc_synth"/>
    <property type="match status" value="1"/>
</dbReference>
<keyword evidence="7 9" id="KW-0342">GTP-binding</keyword>
<dbReference type="Gene3D" id="3.40.440.10">
    <property type="entry name" value="Adenylosuccinate Synthetase, subunit A, domain 1"/>
    <property type="match status" value="1"/>
</dbReference>
<dbReference type="Gene3D" id="3.90.170.10">
    <property type="entry name" value="Adenylosuccinate Synthetase, subunit A, domain 3"/>
    <property type="match status" value="1"/>
</dbReference>
<feature type="binding site" evidence="9">
    <location>
        <position position="268"/>
    </location>
    <ligand>
        <name>IMP</name>
        <dbReference type="ChEBI" id="CHEBI:58053"/>
    </ligand>
</feature>
<dbReference type="GO" id="GO:0044208">
    <property type="term" value="P:'de novo' AMP biosynthetic process"/>
    <property type="evidence" value="ECO:0007669"/>
    <property type="project" value="UniProtKB-UniRule"/>
</dbReference>
<organism evidence="11 12">
    <name type="scientific">Macrostomum lignano</name>
    <dbReference type="NCBI Taxonomy" id="282301"/>
    <lineage>
        <taxon>Eukaryota</taxon>
        <taxon>Metazoa</taxon>
        <taxon>Spiralia</taxon>
        <taxon>Lophotrochozoa</taxon>
        <taxon>Platyhelminthes</taxon>
        <taxon>Rhabditophora</taxon>
        <taxon>Macrostomorpha</taxon>
        <taxon>Macrostomida</taxon>
        <taxon>Macrostomidae</taxon>
        <taxon>Macrostomum</taxon>
    </lineage>
</organism>
<dbReference type="Pfam" id="PF00709">
    <property type="entry name" value="Adenylsucc_synt"/>
    <property type="match status" value="1"/>
</dbReference>
<evidence type="ECO:0000256" key="3">
    <source>
        <dbReference type="ARBA" id="ARBA00022723"/>
    </source>
</evidence>
<feature type="binding site" evidence="9">
    <location>
        <begin position="64"/>
        <end position="66"/>
    </location>
    <ligand>
        <name>GTP</name>
        <dbReference type="ChEBI" id="CHEBI:37565"/>
    </ligand>
</feature>
<keyword evidence="9" id="KW-0963">Cytoplasm</keyword>
<feature type="binding site" evidence="9">
    <location>
        <position position="334"/>
    </location>
    <ligand>
        <name>GTP</name>
        <dbReference type="ChEBI" id="CHEBI:37565"/>
    </ligand>
</feature>
<dbReference type="GO" id="GO:0004019">
    <property type="term" value="F:adenylosuccinate synthase activity"/>
    <property type="evidence" value="ECO:0007669"/>
    <property type="project" value="UniProtKB-UniRule"/>
</dbReference>
<feature type="binding site" evidence="9">
    <location>
        <begin position="34"/>
        <end position="40"/>
    </location>
    <ligand>
        <name>GTP</name>
        <dbReference type="ChEBI" id="CHEBI:37565"/>
    </ligand>
</feature>
<dbReference type="PANTHER" id="PTHR11846">
    <property type="entry name" value="ADENYLOSUCCINATE SYNTHETASE"/>
    <property type="match status" value="1"/>
</dbReference>
<comment type="cofactor">
    <cofactor evidence="9">
        <name>Mg(2+)</name>
        <dbReference type="ChEBI" id="CHEBI:18420"/>
    </cofactor>
    <text evidence="9">Binds 1 Mg(2+) ion per subunit.</text>
</comment>
<dbReference type="STRING" id="282301.A0A1I8GCI0"/>
<dbReference type="SMART" id="SM00788">
    <property type="entry name" value="Adenylsucc_synt"/>
    <property type="match status" value="1"/>
</dbReference>
<evidence type="ECO:0000256" key="10">
    <source>
        <dbReference type="RuleBase" id="RU000520"/>
    </source>
</evidence>
<feature type="binding site" evidence="9">
    <location>
        <begin position="35"/>
        <end position="38"/>
    </location>
    <ligand>
        <name>IMP</name>
        <dbReference type="ChEBI" id="CHEBI:58053"/>
    </ligand>
</feature>
<dbReference type="AlphaFoldDB" id="A0A1I8GCI0"/>
<feature type="binding site" evidence="9">
    <location>
        <begin position="360"/>
        <end position="362"/>
    </location>
    <ligand>
        <name>GTP</name>
        <dbReference type="ChEBI" id="CHEBI:37565"/>
    </ligand>
</feature>
<keyword evidence="6 9" id="KW-0460">Magnesium</keyword>
<dbReference type="InterPro" id="IPR027417">
    <property type="entry name" value="P-loop_NTPase"/>
</dbReference>
<dbReference type="GO" id="GO:0000287">
    <property type="term" value="F:magnesium ion binding"/>
    <property type="evidence" value="ECO:0007669"/>
    <property type="project" value="UniProtKB-UniRule"/>
</dbReference>
<comment type="subcellular location">
    <subcellularLocation>
        <location evidence="9">Cytoplasm</location>
    </subcellularLocation>
</comment>
<feature type="binding site" evidence="9">
    <location>
        <begin position="328"/>
        <end position="334"/>
    </location>
    <ligand>
        <name>substrate</name>
    </ligand>
</feature>
<keyword evidence="3 9" id="KW-0479">Metal-binding</keyword>
<sequence>MSATAQPAAAAAVNGSVSRAGKAQLTFVMGSQWGDEGKGKLVDWLAAKESVKIVCRCQGGNNAGHTVIVDGVTYDFHLLPSGVVHPGVLGVIGHGVVIHVPDLFGEIGKAAAKGLGDIEQRLLISDRAHLVFNFHQIVDGLQEGGVAGGAGNRLGTTRKGIGPTYSSKMQRNGIRVCDLMGDWAAFEVKYKTLLKYTADRYAERLRDAHAADAELSTLKQLRERLRPMVKDTVLYLNKQMMNPNCHILVEGAQSSMLDIDVGTYPYVTSSNCSVGGLCTGLGVPPHLVTSVYGVVKAYTTRVGAGGFPTELTDDICEQLQGIGREFGVTTGRKRRCGWLDAPIVKYSHMVNGFKGLALTKLDVLDTFDQVKIGVAYKLDGKPIEGVPALAEDLARVEVEFVTLPGWKCSIEHCRQFSDLPPAARAYVEAVELHTGVPVLWIGVGPSRDCIVVRA</sequence>
<dbReference type="SUPFAM" id="SSF52540">
    <property type="entry name" value="P-loop containing nucleoside triphosphate hydrolases"/>
    <property type="match status" value="1"/>
</dbReference>
<evidence type="ECO:0000256" key="1">
    <source>
        <dbReference type="ARBA" id="ARBA00011738"/>
    </source>
</evidence>
<dbReference type="GO" id="GO:0046040">
    <property type="term" value="P:IMP metabolic process"/>
    <property type="evidence" value="ECO:0007669"/>
    <property type="project" value="TreeGrafter"/>
</dbReference>
<feature type="binding site" evidence="9">
    <location>
        <position position="35"/>
    </location>
    <ligand>
        <name>Mg(2+)</name>
        <dbReference type="ChEBI" id="CHEBI:18420"/>
    </ligand>
</feature>
<evidence type="ECO:0000256" key="5">
    <source>
        <dbReference type="ARBA" id="ARBA00022755"/>
    </source>
</evidence>
<dbReference type="PANTHER" id="PTHR11846:SF0">
    <property type="entry name" value="ADENYLOSUCCINATE SYNTHETASE"/>
    <property type="match status" value="1"/>
</dbReference>
<evidence type="ECO:0000256" key="9">
    <source>
        <dbReference type="HAMAP-Rule" id="MF_03125"/>
    </source>
</evidence>
<dbReference type="InterPro" id="IPR042111">
    <property type="entry name" value="Adenylosuccinate_synth_dom3"/>
</dbReference>
<comment type="pathway">
    <text evidence="9 10">Purine metabolism; AMP biosynthesis via de novo pathway; AMP from IMP: step 1/2.</text>
</comment>
<keyword evidence="11" id="KW-1185">Reference proteome</keyword>
<dbReference type="Proteomes" id="UP000095280">
    <property type="component" value="Unplaced"/>
</dbReference>
<dbReference type="InterPro" id="IPR042109">
    <property type="entry name" value="Adenylosuccinate_synth_dom1"/>
</dbReference>
<proteinExistence type="inferred from homology"/>
<dbReference type="InterPro" id="IPR042110">
    <property type="entry name" value="Adenylosuccinate_synth_dom2"/>
</dbReference>
<evidence type="ECO:0000313" key="12">
    <source>
        <dbReference type="WBParaSite" id="maker-uti_cns_0001388-snap-gene-0.5-mRNA-1"/>
    </source>
</evidence>
<feature type="binding site" evidence="9">
    <location>
        <begin position="442"/>
        <end position="444"/>
    </location>
    <ligand>
        <name>GTP</name>
        <dbReference type="ChEBI" id="CHEBI:37565"/>
    </ligand>
</feature>
<comment type="function">
    <text evidence="9">Plays an important role in the de novo pathway and in the salvage pathway of purine nucleotide biosynthesis. Catalyzes the first commited step in the biosynthesis of AMP from IMP.</text>
</comment>
<evidence type="ECO:0000256" key="6">
    <source>
        <dbReference type="ARBA" id="ARBA00022842"/>
    </source>
</evidence>
<dbReference type="WBParaSite" id="maker-uti_cns_0001388-snap-gene-0.5-mRNA-1">
    <property type="protein sequence ID" value="maker-uti_cns_0001388-snap-gene-0.5-mRNA-1"/>
    <property type="gene ID" value="maker-uti_cns_0001388-snap-gene-0.5"/>
</dbReference>
<dbReference type="PROSITE" id="PS01266">
    <property type="entry name" value="ADENYLOSUCCIN_SYN_1"/>
    <property type="match status" value="1"/>
</dbReference>
<accession>A0A1I8GCI0</accession>
<protein>
    <recommendedName>
        <fullName evidence="9 10">Adenylosuccinate synthetase</fullName>
        <shortName evidence="9">AMPSase</shortName>
        <shortName evidence="9">AdSS</shortName>
        <ecNumber evidence="9 10">6.3.4.4</ecNumber>
    </recommendedName>
    <alternativeName>
        <fullName evidence="9">IMP--aspartate ligase</fullName>
    </alternativeName>
</protein>
<comment type="function">
    <text evidence="10">Plays an important role in the de novo pathway of purine nucleotide biosynthesis.</text>
</comment>
<feature type="binding site" evidence="9">
    <location>
        <position position="253"/>
    </location>
    <ligand>
        <name>IMP</name>
        <dbReference type="ChEBI" id="CHEBI:58053"/>
    </ligand>
</feature>
<evidence type="ECO:0000256" key="8">
    <source>
        <dbReference type="ARBA" id="ARBA00050432"/>
    </source>
</evidence>
<reference evidence="12" key="1">
    <citation type="submission" date="2016-11" db="UniProtKB">
        <authorList>
            <consortium name="WormBaseParasite"/>
        </authorList>
    </citation>
    <scope>IDENTIFICATION</scope>
</reference>
<keyword evidence="2 9" id="KW-0436">Ligase</keyword>
<dbReference type="InterPro" id="IPR001114">
    <property type="entry name" value="Adenylosuccinate_synthetase"/>
</dbReference>
<evidence type="ECO:0000256" key="2">
    <source>
        <dbReference type="ARBA" id="ARBA00022598"/>
    </source>
</evidence>
<dbReference type="InterPro" id="IPR018220">
    <property type="entry name" value="Adenylosuccin_syn_GTP-bd"/>
</dbReference>
<comment type="similarity">
    <text evidence="9 10">Belongs to the adenylosuccinate synthetase family.</text>
</comment>
<dbReference type="Gene3D" id="1.10.300.10">
    <property type="entry name" value="Adenylosuccinate Synthetase, subunit A, domain 2"/>
    <property type="match status" value="1"/>
</dbReference>
<dbReference type="CDD" id="cd03108">
    <property type="entry name" value="AdSS"/>
    <property type="match status" value="1"/>
</dbReference>
<dbReference type="FunFam" id="3.90.170.10:FF:000001">
    <property type="entry name" value="Adenylosuccinate synthetase"/>
    <property type="match status" value="1"/>
</dbReference>
<dbReference type="PROSITE" id="PS00513">
    <property type="entry name" value="ADENYLOSUCCIN_SYN_2"/>
    <property type="match status" value="1"/>
</dbReference>
<comment type="subunit">
    <text evidence="1 9">Homodimer.</text>
</comment>
<feature type="active site" description="Proton donor" evidence="9">
    <location>
        <position position="65"/>
    </location>
</feature>
<keyword evidence="4 9" id="KW-0547">Nucleotide-binding</keyword>
<feature type="binding site" evidence="9">
    <location>
        <position position="332"/>
    </location>
    <ligand>
        <name>IMP</name>
        <dbReference type="ChEBI" id="CHEBI:58053"/>
    </ligand>
</feature>
<evidence type="ECO:0000256" key="4">
    <source>
        <dbReference type="ARBA" id="ARBA00022741"/>
    </source>
</evidence>
<evidence type="ECO:0000313" key="11">
    <source>
        <dbReference type="Proteomes" id="UP000095280"/>
    </source>
</evidence>
<comment type="catalytic activity">
    <reaction evidence="8 9 10">
        <text>IMP + L-aspartate + GTP = N(6)-(1,2-dicarboxyethyl)-AMP + GDP + phosphate + 2 H(+)</text>
        <dbReference type="Rhea" id="RHEA:15753"/>
        <dbReference type="ChEBI" id="CHEBI:15378"/>
        <dbReference type="ChEBI" id="CHEBI:29991"/>
        <dbReference type="ChEBI" id="CHEBI:37565"/>
        <dbReference type="ChEBI" id="CHEBI:43474"/>
        <dbReference type="ChEBI" id="CHEBI:57567"/>
        <dbReference type="ChEBI" id="CHEBI:58053"/>
        <dbReference type="ChEBI" id="CHEBI:58189"/>
        <dbReference type="EC" id="6.3.4.4"/>
    </reaction>
</comment>
<dbReference type="OrthoDB" id="10265645at2759"/>
<dbReference type="UniPathway" id="UPA00075">
    <property type="reaction ID" value="UER00335"/>
</dbReference>
<dbReference type="InterPro" id="IPR033128">
    <property type="entry name" value="Adenylosuccin_syn_Lys_AS"/>
</dbReference>
<dbReference type="EC" id="6.3.4.4" evidence="9 10"/>
<dbReference type="NCBIfam" id="NF002223">
    <property type="entry name" value="PRK01117.1"/>
    <property type="match status" value="1"/>
</dbReference>
<feature type="active site" description="Proton acceptor" evidence="9">
    <location>
        <position position="35"/>
    </location>
</feature>
<feature type="binding site" evidence="9">
    <location>
        <position position="64"/>
    </location>
    <ligand>
        <name>Mg(2+)</name>
        <dbReference type="ChEBI" id="CHEBI:18420"/>
    </ligand>
</feature>
<dbReference type="GO" id="GO:0005737">
    <property type="term" value="C:cytoplasm"/>
    <property type="evidence" value="ECO:0007669"/>
    <property type="project" value="UniProtKB-SubCell"/>
</dbReference>
<name>A0A1I8GCI0_9PLAT</name>
<keyword evidence="5 9" id="KW-0658">Purine biosynthesis</keyword>
<dbReference type="GO" id="GO:0005525">
    <property type="term" value="F:GTP binding"/>
    <property type="evidence" value="ECO:0007669"/>
    <property type="project" value="UniProtKB-UniRule"/>
</dbReference>
<dbReference type="FunFam" id="1.10.300.10:FF:000002">
    <property type="entry name" value="Adenylosuccinate synthetase, chloroplastic"/>
    <property type="match status" value="1"/>
</dbReference>